<dbReference type="EMBL" id="QLTT01000011">
    <property type="protein sequence ID" value="RAS60656.1"/>
    <property type="molecule type" value="Genomic_DNA"/>
</dbReference>
<evidence type="ECO:0000313" key="3">
    <source>
        <dbReference type="Proteomes" id="UP000248714"/>
    </source>
</evidence>
<dbReference type="InterPro" id="IPR018713">
    <property type="entry name" value="MPAB/Lcp_cat_dom"/>
</dbReference>
<sequence>MPGQAQAWPSRRGDPAVIRRQFGARAELLARALRIGDPLADDVIPELAALGAPAREQLKQGIRHGLASLTNPPPAIAALLRQAETVPDWATPQALARGSRTFLTVAPEFHCLGLGPRAVLQTYLSPSIAEVLVHTRRLVDDARRRLWETFGWVFHSMLPGAMAVGRDGYIATLYVRLLHARARVFAVRGGWDADQWGAPLGQVDLARTWLDFTLQCYRALTAVGFDFTADELAGTYVLWRRIAGVLGIDPALTGQISDHAQAERLLALLTATDEAPGEPTRTLITASVQAFVDLARDQFLFPPPADRKAIYSQILHLNGDQFADTYNFPRTLTYPALPAAVTVARALRQAQRANPLEWELNIKRNELDTRRMLARMPAPAEYELALD</sequence>
<comment type="caution">
    <text evidence="2">The sequence shown here is derived from an EMBL/GenBank/DDBJ whole genome shotgun (WGS) entry which is preliminary data.</text>
</comment>
<keyword evidence="3" id="KW-1185">Reference proteome</keyword>
<dbReference type="InterPro" id="IPR037473">
    <property type="entry name" value="Lcp-like"/>
</dbReference>
<proteinExistence type="predicted"/>
<reference evidence="2 3" key="1">
    <citation type="submission" date="2018-06" db="EMBL/GenBank/DDBJ databases">
        <title>Genomic Encyclopedia of Type Strains, Phase IV (KMG-IV): sequencing the most valuable type-strain genomes for metagenomic binning, comparative biology and taxonomic classification.</title>
        <authorList>
            <person name="Goeker M."/>
        </authorList>
    </citation>
    <scope>NUCLEOTIDE SEQUENCE [LARGE SCALE GENOMIC DNA]</scope>
    <source>
        <strain evidence="2 3">DSM 45479</strain>
    </source>
</reference>
<organism evidence="2 3">
    <name type="scientific">Lentzea atacamensis</name>
    <dbReference type="NCBI Taxonomy" id="531938"/>
    <lineage>
        <taxon>Bacteria</taxon>
        <taxon>Bacillati</taxon>
        <taxon>Actinomycetota</taxon>
        <taxon>Actinomycetes</taxon>
        <taxon>Pseudonocardiales</taxon>
        <taxon>Pseudonocardiaceae</taxon>
        <taxon>Lentzea</taxon>
    </lineage>
</organism>
<accession>A0ABX9E1D6</accession>
<dbReference type="PANTHER" id="PTHR37539">
    <property type="entry name" value="SECRETED PROTEIN-RELATED"/>
    <property type="match status" value="1"/>
</dbReference>
<evidence type="ECO:0000259" key="1">
    <source>
        <dbReference type="Pfam" id="PF09995"/>
    </source>
</evidence>
<gene>
    <name evidence="2" type="ORF">C8D87_11174</name>
</gene>
<dbReference type="Proteomes" id="UP000248714">
    <property type="component" value="Unassembled WGS sequence"/>
</dbReference>
<dbReference type="Pfam" id="PF09995">
    <property type="entry name" value="MPAB_Lcp_cat"/>
    <property type="match status" value="1"/>
</dbReference>
<feature type="domain" description="ER-bound oxygenase mpaB/mpaB'/Rubber oxygenase catalytic" evidence="1">
    <location>
        <begin position="112"/>
        <end position="337"/>
    </location>
</feature>
<dbReference type="PANTHER" id="PTHR37539:SF1">
    <property type="entry name" value="ER-BOUND OXYGENASE MPAB_MPAB'_RUBBER OXYGENASE CATALYTIC DOMAIN-CONTAINING PROTEIN"/>
    <property type="match status" value="1"/>
</dbReference>
<protein>
    <submittedName>
        <fullName evidence="2">Uncharacterized protein DUF2236</fullName>
    </submittedName>
</protein>
<evidence type="ECO:0000313" key="2">
    <source>
        <dbReference type="EMBL" id="RAS60656.1"/>
    </source>
</evidence>
<name>A0ABX9E1D6_9PSEU</name>